<feature type="region of interest" description="Disordered" evidence="1">
    <location>
        <begin position="156"/>
        <end position="208"/>
    </location>
</feature>
<evidence type="ECO:0000313" key="3">
    <source>
        <dbReference type="Proteomes" id="UP001219525"/>
    </source>
</evidence>
<sequence>MPSPSVLPSLPSFDLSPIYRNHAGARNDEQMVLLRRMRMVMTSFKIMLTMDPTLRALAVWPVLNGVRVAPSGIYDYIQHHLMRLPCCLCVLEFDNEQARNQYFEVKVILVTTGTLAGEYVALCATGRCKYFMLFERCYNSRAQPVKAYPVRGETDPIAPGPPLEGSPVSSLTAFTSSVTPPPRGQRRRRAPEGSDSTPTRPIKRRRTSRTIEPAIIATAQPPPLPVCKTTFDLLLKLDDCDQPGLTETQFRNLFVKCSNCHLFTTKSAFVDHHCRTLLPIAPQSTEIIDLTLDDD</sequence>
<keyword evidence="3" id="KW-1185">Reference proteome</keyword>
<evidence type="ECO:0000313" key="2">
    <source>
        <dbReference type="EMBL" id="KAJ7191250.1"/>
    </source>
</evidence>
<evidence type="ECO:0000256" key="1">
    <source>
        <dbReference type="SAM" id="MobiDB-lite"/>
    </source>
</evidence>
<organism evidence="2 3">
    <name type="scientific">Mycena pura</name>
    <dbReference type="NCBI Taxonomy" id="153505"/>
    <lineage>
        <taxon>Eukaryota</taxon>
        <taxon>Fungi</taxon>
        <taxon>Dikarya</taxon>
        <taxon>Basidiomycota</taxon>
        <taxon>Agaricomycotina</taxon>
        <taxon>Agaricomycetes</taxon>
        <taxon>Agaricomycetidae</taxon>
        <taxon>Agaricales</taxon>
        <taxon>Marasmiineae</taxon>
        <taxon>Mycenaceae</taxon>
        <taxon>Mycena</taxon>
    </lineage>
</organism>
<dbReference type="EMBL" id="JARJCW010000135">
    <property type="protein sequence ID" value="KAJ7191250.1"/>
    <property type="molecule type" value="Genomic_DNA"/>
</dbReference>
<comment type="caution">
    <text evidence="2">The sequence shown here is derived from an EMBL/GenBank/DDBJ whole genome shotgun (WGS) entry which is preliminary data.</text>
</comment>
<name>A0AAD6UNQ4_9AGAR</name>
<feature type="compositionally biased region" description="Polar residues" evidence="1">
    <location>
        <begin position="167"/>
        <end position="178"/>
    </location>
</feature>
<gene>
    <name evidence="2" type="ORF">GGX14DRAFT_600949</name>
</gene>
<protein>
    <submittedName>
        <fullName evidence="2">Uncharacterized protein</fullName>
    </submittedName>
</protein>
<dbReference type="AlphaFoldDB" id="A0AAD6UNQ4"/>
<reference evidence="2" key="1">
    <citation type="submission" date="2023-03" db="EMBL/GenBank/DDBJ databases">
        <title>Massive genome expansion in bonnet fungi (Mycena s.s.) driven by repeated elements and novel gene families across ecological guilds.</title>
        <authorList>
            <consortium name="Lawrence Berkeley National Laboratory"/>
            <person name="Harder C.B."/>
            <person name="Miyauchi S."/>
            <person name="Viragh M."/>
            <person name="Kuo A."/>
            <person name="Thoen E."/>
            <person name="Andreopoulos B."/>
            <person name="Lu D."/>
            <person name="Skrede I."/>
            <person name="Drula E."/>
            <person name="Henrissat B."/>
            <person name="Morin E."/>
            <person name="Kohler A."/>
            <person name="Barry K."/>
            <person name="LaButti K."/>
            <person name="Morin E."/>
            <person name="Salamov A."/>
            <person name="Lipzen A."/>
            <person name="Mereny Z."/>
            <person name="Hegedus B."/>
            <person name="Baldrian P."/>
            <person name="Stursova M."/>
            <person name="Weitz H."/>
            <person name="Taylor A."/>
            <person name="Grigoriev I.V."/>
            <person name="Nagy L.G."/>
            <person name="Martin F."/>
            <person name="Kauserud H."/>
        </authorList>
    </citation>
    <scope>NUCLEOTIDE SEQUENCE</scope>
    <source>
        <strain evidence="2">9144</strain>
    </source>
</reference>
<proteinExistence type="predicted"/>
<accession>A0AAD6UNQ4</accession>
<dbReference type="Proteomes" id="UP001219525">
    <property type="component" value="Unassembled WGS sequence"/>
</dbReference>